<proteinExistence type="predicted"/>
<keyword evidence="1" id="KW-0812">Transmembrane</keyword>
<evidence type="ECO:0000313" key="2">
    <source>
        <dbReference type="EMBL" id="KIH61062.1"/>
    </source>
</evidence>
<dbReference type="InterPro" id="IPR009598">
    <property type="entry name" value="BCALP"/>
</dbReference>
<keyword evidence="1" id="KW-0472">Membrane</keyword>
<keyword evidence="3" id="KW-1185">Reference proteome</keyword>
<evidence type="ECO:0000313" key="3">
    <source>
        <dbReference type="Proteomes" id="UP000054047"/>
    </source>
</evidence>
<accession>A0A0C2DF46</accession>
<evidence type="ECO:0000256" key="1">
    <source>
        <dbReference type="SAM" id="Phobius"/>
    </source>
</evidence>
<feature type="transmembrane region" description="Helical" evidence="1">
    <location>
        <begin position="21"/>
        <end position="39"/>
    </location>
</feature>
<dbReference type="EMBL" id="KN730433">
    <property type="protein sequence ID" value="KIH61062.1"/>
    <property type="molecule type" value="Genomic_DNA"/>
</dbReference>
<reference evidence="2 3" key="1">
    <citation type="submission" date="2013-12" db="EMBL/GenBank/DDBJ databases">
        <title>Draft genome of the parsitic nematode Ancylostoma duodenale.</title>
        <authorList>
            <person name="Mitreva M."/>
        </authorList>
    </citation>
    <scope>NUCLEOTIDE SEQUENCE [LARGE SCALE GENOMIC DNA]</scope>
    <source>
        <strain evidence="2 3">Zhejiang</strain>
    </source>
</reference>
<protein>
    <submittedName>
        <fullName evidence="2">Uncharacterized protein</fullName>
    </submittedName>
</protein>
<organism evidence="2 3">
    <name type="scientific">Ancylostoma duodenale</name>
    <dbReference type="NCBI Taxonomy" id="51022"/>
    <lineage>
        <taxon>Eukaryota</taxon>
        <taxon>Metazoa</taxon>
        <taxon>Ecdysozoa</taxon>
        <taxon>Nematoda</taxon>
        <taxon>Chromadorea</taxon>
        <taxon>Rhabditida</taxon>
        <taxon>Rhabditina</taxon>
        <taxon>Rhabditomorpha</taxon>
        <taxon>Strongyloidea</taxon>
        <taxon>Ancylostomatidae</taxon>
        <taxon>Ancylostomatinae</taxon>
        <taxon>Ancylostoma</taxon>
    </lineage>
</organism>
<dbReference type="SMART" id="SM01396">
    <property type="entry name" value="BC10"/>
    <property type="match status" value="1"/>
</dbReference>
<dbReference type="Proteomes" id="UP000054047">
    <property type="component" value="Unassembled WGS sequence"/>
</dbReference>
<dbReference type="Pfam" id="PF06726">
    <property type="entry name" value="BC10"/>
    <property type="match status" value="1"/>
</dbReference>
<name>A0A0C2DF46_9BILA</name>
<feature type="transmembrane region" description="Helical" evidence="1">
    <location>
        <begin position="51"/>
        <end position="73"/>
    </location>
</feature>
<dbReference type="AlphaFoldDB" id="A0A0C2DF46"/>
<dbReference type="OrthoDB" id="5772623at2759"/>
<keyword evidence="1" id="KW-1133">Transmembrane helix</keyword>
<sequence>MYCAQWLIPVLLIPKHWLHPLFLVEQALFMWFYIIAFFLEHPATYVRPYSSLHWVCSVGLTLTPAFFGLPVIANSMERYSEDHQITDGNPNTET</sequence>
<gene>
    <name evidence="2" type="ORF">ANCDUO_08676</name>
</gene>